<evidence type="ECO:0000256" key="1">
    <source>
        <dbReference type="SAM" id="Coils"/>
    </source>
</evidence>
<sequence>MDQQSLKQILSSSNTYSGTKKYFEAIQQQQQDIIQMCSAVVISILQDQQGAHLSKFYSLKFINELLELQEYDWIDLTQKKILPILEEYAVFKKESQDDERGKYLFIQNTSQKKKYEQVKELEYAGSIFFRYLLESIWVWSKWFPLDTVAGKLSLFKIAQERLSLQKVKFPQISYFNKSQVINHMQIQRPPKEMLEECRLLIKEHLEDNSNTDLQSFQKILNKIYFTDKKHYLQSLKSYPQVWKETVELMKQGKMGQDVQIKLRTAQVSIMQKKFFQATQNLKKSKVALQQQVFNFSTVLSEKEQLLTEINNHILEKDLLKNQISQLQKQNDGNLKENEDLRLQLSQLKLKFDTTEVQQEAPTLSNTFNDQFQRSKDLERQLQKKDIEIKRLTEQVQHYKSFISQMNGNLDQLQKLQEQTEMERFQLHQENLKSNLKQEELQNQIGLLKQSNNRLNEIIKQLQTQNNQQYEEYLQSLEKNSIYIQKLISDQSESPNLKQKQNEQVKELEHQIQRQKQEIENLKQQLDDNQKSGMQYNNQTKQQYFSQKNERGLNSTSTLYKNFQHPDDVEQEYNQVQIKPTNTYQKSFENKIFQGFQQKK</sequence>
<organism evidence="2 3">
    <name type="scientific">Paramecium octaurelia</name>
    <dbReference type="NCBI Taxonomy" id="43137"/>
    <lineage>
        <taxon>Eukaryota</taxon>
        <taxon>Sar</taxon>
        <taxon>Alveolata</taxon>
        <taxon>Ciliophora</taxon>
        <taxon>Intramacronucleata</taxon>
        <taxon>Oligohymenophorea</taxon>
        <taxon>Peniculida</taxon>
        <taxon>Parameciidae</taxon>
        <taxon>Paramecium</taxon>
    </lineage>
</organism>
<evidence type="ECO:0000313" key="2">
    <source>
        <dbReference type="EMBL" id="CAD8139440.1"/>
    </source>
</evidence>
<dbReference type="EMBL" id="CAJJDP010000009">
    <property type="protein sequence ID" value="CAD8139440.1"/>
    <property type="molecule type" value="Genomic_DNA"/>
</dbReference>
<comment type="caution">
    <text evidence="2">The sequence shown here is derived from an EMBL/GenBank/DDBJ whole genome shotgun (WGS) entry which is preliminary data.</text>
</comment>
<keyword evidence="1" id="KW-0175">Coiled coil</keyword>
<evidence type="ECO:0000313" key="3">
    <source>
        <dbReference type="Proteomes" id="UP000683925"/>
    </source>
</evidence>
<protein>
    <submittedName>
        <fullName evidence="2">Uncharacterized protein</fullName>
    </submittedName>
</protein>
<gene>
    <name evidence="2" type="ORF">POCTA_138.1.T0100428</name>
</gene>
<dbReference type="Proteomes" id="UP000683925">
    <property type="component" value="Unassembled WGS sequence"/>
</dbReference>
<accession>A0A8S1SI38</accession>
<reference evidence="2" key="1">
    <citation type="submission" date="2021-01" db="EMBL/GenBank/DDBJ databases">
        <authorList>
            <consortium name="Genoscope - CEA"/>
            <person name="William W."/>
        </authorList>
    </citation>
    <scope>NUCLEOTIDE SEQUENCE</scope>
</reference>
<dbReference type="OMA" id="QEYDWID"/>
<feature type="coiled-coil region" evidence="1">
    <location>
        <begin position="302"/>
        <end position="538"/>
    </location>
</feature>
<name>A0A8S1SI38_PAROT</name>
<dbReference type="AlphaFoldDB" id="A0A8S1SI38"/>
<keyword evidence="3" id="KW-1185">Reference proteome</keyword>
<proteinExistence type="predicted"/>
<dbReference type="OrthoDB" id="293517at2759"/>